<dbReference type="PRINTS" id="PR00413">
    <property type="entry name" value="HADHALOGNASE"/>
</dbReference>
<accession>A0A3P1V615</accession>
<dbReference type="InterPro" id="IPR036412">
    <property type="entry name" value="HAD-like_sf"/>
</dbReference>
<dbReference type="PANTHER" id="PTHR43611">
    <property type="entry name" value="ALPHA-D-GLUCOSE 1-PHOSPHATE PHOSPHATASE"/>
    <property type="match status" value="1"/>
</dbReference>
<proteinExistence type="predicted"/>
<name>A0A3P1V615_9ACTO</name>
<comment type="caution">
    <text evidence="1">The sequence shown here is derived from an EMBL/GenBank/DDBJ whole genome shotgun (WGS) entry which is preliminary data.</text>
</comment>
<dbReference type="InterPro" id="IPR006439">
    <property type="entry name" value="HAD-SF_hydro_IA"/>
</dbReference>
<sequence length="226" mass="24388">MPPAAADDPSAGPSPTAFPPAGAVRAVLLDADGVLQLIGTPWEQALAEGGGPDFARALLDEEVDALEGREDLRDLLARLVERLGLEAGVEDLLDLWWRATPDPAAWQVVRDLRASGYLTVLATNQQHERRDWMRTVLGYDGLCDLDAYSCEVGAAKPSPGFFHRVLALAGISADQALFVDDNAENIAVAQSLGIRTIHHPADTGGQELRRELVEELDRARSPQPRA</sequence>
<dbReference type="OrthoDB" id="9797415at2"/>
<dbReference type="SFLD" id="SFLDG01129">
    <property type="entry name" value="C1.5:_HAD__Beta-PGM__Phosphata"/>
    <property type="match status" value="1"/>
</dbReference>
<dbReference type="NCBIfam" id="TIGR01509">
    <property type="entry name" value="HAD-SF-IA-v3"/>
    <property type="match status" value="1"/>
</dbReference>
<dbReference type="Gene3D" id="3.40.50.1000">
    <property type="entry name" value="HAD superfamily/HAD-like"/>
    <property type="match status" value="1"/>
</dbReference>
<dbReference type="GO" id="GO:0016787">
    <property type="term" value="F:hydrolase activity"/>
    <property type="evidence" value="ECO:0007669"/>
    <property type="project" value="UniProtKB-KW"/>
</dbReference>
<evidence type="ECO:0000313" key="1">
    <source>
        <dbReference type="EMBL" id="RRD29581.1"/>
    </source>
</evidence>
<dbReference type="InterPro" id="IPR023214">
    <property type="entry name" value="HAD_sf"/>
</dbReference>
<keyword evidence="2" id="KW-1185">Reference proteome</keyword>
<dbReference type="Pfam" id="PF00702">
    <property type="entry name" value="Hydrolase"/>
    <property type="match status" value="1"/>
</dbReference>
<gene>
    <name evidence="1" type="ORF">EII10_05940</name>
</gene>
<dbReference type="AlphaFoldDB" id="A0A3P1V615"/>
<keyword evidence="1" id="KW-0378">Hydrolase</keyword>
<dbReference type="SFLD" id="SFLDS00003">
    <property type="entry name" value="Haloacid_Dehalogenase"/>
    <property type="match status" value="1"/>
</dbReference>
<dbReference type="Proteomes" id="UP000271272">
    <property type="component" value="Unassembled WGS sequence"/>
</dbReference>
<evidence type="ECO:0000313" key="2">
    <source>
        <dbReference type="Proteomes" id="UP000271272"/>
    </source>
</evidence>
<dbReference type="SUPFAM" id="SSF56784">
    <property type="entry name" value="HAD-like"/>
    <property type="match status" value="1"/>
</dbReference>
<dbReference type="EMBL" id="RQZC01000006">
    <property type="protein sequence ID" value="RRD29581.1"/>
    <property type="molecule type" value="Genomic_DNA"/>
</dbReference>
<organism evidence="1 2">
    <name type="scientific">Actinomyces bowdenii</name>
    <dbReference type="NCBI Taxonomy" id="131109"/>
    <lineage>
        <taxon>Bacteria</taxon>
        <taxon>Bacillati</taxon>
        <taxon>Actinomycetota</taxon>
        <taxon>Actinomycetes</taxon>
        <taxon>Actinomycetales</taxon>
        <taxon>Actinomycetaceae</taxon>
        <taxon>Actinomyces</taxon>
    </lineage>
</organism>
<reference evidence="1 2" key="1">
    <citation type="submission" date="2018-11" db="EMBL/GenBank/DDBJ databases">
        <title>Genomes From Bacteria Associated with the Canine Oral Cavity: a Test Case for Automated Genome-Based Taxonomic Assignment.</title>
        <authorList>
            <person name="Coil D.A."/>
            <person name="Jospin G."/>
            <person name="Darling A.E."/>
            <person name="Wallis C."/>
            <person name="Davis I.J."/>
            <person name="Harris S."/>
            <person name="Eisen J.A."/>
            <person name="Holcombe L.J."/>
            <person name="O'Flynn C."/>
        </authorList>
    </citation>
    <scope>NUCLEOTIDE SEQUENCE [LARGE SCALE GENOMIC DNA]</scope>
    <source>
        <strain evidence="1 2">OH5050</strain>
    </source>
</reference>
<protein>
    <submittedName>
        <fullName evidence="1">HAD family hydrolase</fullName>
    </submittedName>
</protein>
<dbReference type="PANTHER" id="PTHR43611:SF3">
    <property type="entry name" value="FLAVIN MONONUCLEOTIDE HYDROLASE 1, CHLOROPLATIC"/>
    <property type="match status" value="1"/>
</dbReference>